<dbReference type="Proteomes" id="UP000823775">
    <property type="component" value="Unassembled WGS sequence"/>
</dbReference>
<reference evidence="1 2" key="1">
    <citation type="journal article" date="2021" name="BMC Genomics">
        <title>Datura genome reveals duplications of psychoactive alkaloid biosynthetic genes and high mutation rate following tissue culture.</title>
        <authorList>
            <person name="Rajewski A."/>
            <person name="Carter-House D."/>
            <person name="Stajich J."/>
            <person name="Litt A."/>
        </authorList>
    </citation>
    <scope>NUCLEOTIDE SEQUENCE [LARGE SCALE GENOMIC DNA]</scope>
    <source>
        <strain evidence="1">AR-01</strain>
    </source>
</reference>
<name>A0ABS8RI96_DATST</name>
<gene>
    <name evidence="1" type="ORF">HAX54_005976</name>
</gene>
<sequence length="75" mass="8467">MDACPSNQFNLFISICFRLMKRKLQAETCGGNSHVETTATQWIPVAKEKWLVISTTAEPHVQLLTTRALEIYGDI</sequence>
<accession>A0ABS8RI96</accession>
<evidence type="ECO:0000313" key="1">
    <source>
        <dbReference type="EMBL" id="MCD7446368.1"/>
    </source>
</evidence>
<keyword evidence="2" id="KW-1185">Reference proteome</keyword>
<organism evidence="1 2">
    <name type="scientific">Datura stramonium</name>
    <name type="common">Jimsonweed</name>
    <name type="synonym">Common thornapple</name>
    <dbReference type="NCBI Taxonomy" id="4076"/>
    <lineage>
        <taxon>Eukaryota</taxon>
        <taxon>Viridiplantae</taxon>
        <taxon>Streptophyta</taxon>
        <taxon>Embryophyta</taxon>
        <taxon>Tracheophyta</taxon>
        <taxon>Spermatophyta</taxon>
        <taxon>Magnoliopsida</taxon>
        <taxon>eudicotyledons</taxon>
        <taxon>Gunneridae</taxon>
        <taxon>Pentapetalae</taxon>
        <taxon>asterids</taxon>
        <taxon>lamiids</taxon>
        <taxon>Solanales</taxon>
        <taxon>Solanaceae</taxon>
        <taxon>Solanoideae</taxon>
        <taxon>Datureae</taxon>
        <taxon>Datura</taxon>
    </lineage>
</organism>
<protein>
    <submittedName>
        <fullName evidence="1">Uncharacterized protein</fullName>
    </submittedName>
</protein>
<comment type="caution">
    <text evidence="1">The sequence shown here is derived from an EMBL/GenBank/DDBJ whole genome shotgun (WGS) entry which is preliminary data.</text>
</comment>
<proteinExistence type="predicted"/>
<evidence type="ECO:0000313" key="2">
    <source>
        <dbReference type="Proteomes" id="UP000823775"/>
    </source>
</evidence>
<dbReference type="EMBL" id="JACEIK010000013">
    <property type="protein sequence ID" value="MCD7446368.1"/>
    <property type="molecule type" value="Genomic_DNA"/>
</dbReference>